<dbReference type="EMBL" id="JANAVB010000599">
    <property type="protein sequence ID" value="KAJ6853508.1"/>
    <property type="molecule type" value="Genomic_DNA"/>
</dbReference>
<sequence length="115" mass="12696">MAARWWRSLELGFWWQWGKLGDGENSGSDGGSIFLWVVGICGGERLSWRCRTGPVGVWWHDSGSCWCWPRFSGTRGRGRCGGDAGGVDGGLGRGKAGCRRRGFWSRRMAAREAAN</sequence>
<reference evidence="1" key="1">
    <citation type="journal article" date="2023" name="GigaByte">
        <title>Genome assembly of the bearded iris, Iris pallida Lam.</title>
        <authorList>
            <person name="Bruccoleri R.E."/>
            <person name="Oakeley E.J."/>
            <person name="Faust A.M.E."/>
            <person name="Altorfer M."/>
            <person name="Dessus-Babus S."/>
            <person name="Burckhardt D."/>
            <person name="Oertli M."/>
            <person name="Naumann U."/>
            <person name="Petersen F."/>
            <person name="Wong J."/>
        </authorList>
    </citation>
    <scope>NUCLEOTIDE SEQUENCE</scope>
    <source>
        <strain evidence="1">GSM-AAB239-AS_SAM_17_03QT</strain>
    </source>
</reference>
<protein>
    <submittedName>
        <fullName evidence="1">Leucine-rich repeat extensin-like protein 3</fullName>
    </submittedName>
</protein>
<accession>A0AAX6IKC1</accession>
<evidence type="ECO:0000313" key="1">
    <source>
        <dbReference type="EMBL" id="KAJ6853508.1"/>
    </source>
</evidence>
<name>A0AAX6IKC1_IRIPA</name>
<keyword evidence="2" id="KW-1185">Reference proteome</keyword>
<comment type="caution">
    <text evidence="1">The sequence shown here is derived from an EMBL/GenBank/DDBJ whole genome shotgun (WGS) entry which is preliminary data.</text>
</comment>
<reference evidence="1" key="2">
    <citation type="submission" date="2023-04" db="EMBL/GenBank/DDBJ databases">
        <authorList>
            <person name="Bruccoleri R.E."/>
            <person name="Oakeley E.J."/>
            <person name="Faust A.-M."/>
            <person name="Dessus-Babus S."/>
            <person name="Altorfer M."/>
            <person name="Burckhardt D."/>
            <person name="Oertli M."/>
            <person name="Naumann U."/>
            <person name="Petersen F."/>
            <person name="Wong J."/>
        </authorList>
    </citation>
    <scope>NUCLEOTIDE SEQUENCE</scope>
    <source>
        <strain evidence="1">GSM-AAB239-AS_SAM_17_03QT</strain>
        <tissue evidence="1">Leaf</tissue>
    </source>
</reference>
<proteinExistence type="predicted"/>
<gene>
    <name evidence="1" type="ORF">M6B38_249810</name>
</gene>
<evidence type="ECO:0000313" key="2">
    <source>
        <dbReference type="Proteomes" id="UP001140949"/>
    </source>
</evidence>
<dbReference type="AlphaFoldDB" id="A0AAX6IKC1"/>
<dbReference type="Proteomes" id="UP001140949">
    <property type="component" value="Unassembled WGS sequence"/>
</dbReference>
<organism evidence="1 2">
    <name type="scientific">Iris pallida</name>
    <name type="common">Sweet iris</name>
    <dbReference type="NCBI Taxonomy" id="29817"/>
    <lineage>
        <taxon>Eukaryota</taxon>
        <taxon>Viridiplantae</taxon>
        <taxon>Streptophyta</taxon>
        <taxon>Embryophyta</taxon>
        <taxon>Tracheophyta</taxon>
        <taxon>Spermatophyta</taxon>
        <taxon>Magnoliopsida</taxon>
        <taxon>Liliopsida</taxon>
        <taxon>Asparagales</taxon>
        <taxon>Iridaceae</taxon>
        <taxon>Iridoideae</taxon>
        <taxon>Irideae</taxon>
        <taxon>Iris</taxon>
    </lineage>
</organism>